<evidence type="ECO:0000313" key="1">
    <source>
        <dbReference type="EMBL" id="PMS27211.1"/>
    </source>
</evidence>
<keyword evidence="2" id="KW-1185">Reference proteome</keyword>
<proteinExistence type="predicted"/>
<name>A0A2N7WCU6_9BURK</name>
<dbReference type="SUPFAM" id="SSF53756">
    <property type="entry name" value="UDP-Glycosyltransferase/glycogen phosphorylase"/>
    <property type="match status" value="1"/>
</dbReference>
<dbReference type="AlphaFoldDB" id="A0A2N7WCU6"/>
<accession>A0A2N7WCU6</accession>
<keyword evidence="1" id="KW-0808">Transferase</keyword>
<evidence type="ECO:0000313" key="2">
    <source>
        <dbReference type="Proteomes" id="UP000235347"/>
    </source>
</evidence>
<dbReference type="RefSeq" id="WP_102608783.1">
    <property type="nucleotide sequence ID" value="NZ_CADIKD010000001.1"/>
</dbReference>
<protein>
    <submittedName>
        <fullName evidence="1">Group 1 glycosyl transferase</fullName>
    </submittedName>
</protein>
<dbReference type="Proteomes" id="UP000235347">
    <property type="component" value="Unassembled WGS sequence"/>
</dbReference>
<dbReference type="Gene3D" id="3.40.50.2000">
    <property type="entry name" value="Glycogen Phosphorylase B"/>
    <property type="match status" value="1"/>
</dbReference>
<dbReference type="EMBL" id="PNYB01000003">
    <property type="protein sequence ID" value="PMS27211.1"/>
    <property type="molecule type" value="Genomic_DNA"/>
</dbReference>
<sequence>MMLQAPPSPTVLIIEPNFTGHRWRYAQWAAEAYTEAGLRCLIVTASCNADHRFSRGITDAHRPDLEIAFIDDPPPRRGIAARAERLAYVRYHRYFAHAYRFARDLEPVALVVVPYVDYFLYALALLRSPFRDTPWIGITMRASFHHRHVGVKAPDRPLLNAVKARLFRRAVRARGLRALLSIDPTLPQWCAHALPEPRAAISYLADPFPDARSDDPAAARARLNFGPGPHVLVYGSITERKGIRELVVALERMQGAPTLVVAGEQDADTRAFLGAQARGLTPAPILIDRFISQDMEFDLFSACDAVWLGYKGHYGMSGVLVQAYRFGKRVIATSEGLIGWFCMDGSLGPVLGDLSPAAIERALHDALGDAREPDRQPARGHAALLAHNTLDAFKRTLRDASRIEPASRAGLVKF</sequence>
<comment type="caution">
    <text evidence="1">The sequence shown here is derived from an EMBL/GenBank/DDBJ whole genome shotgun (WGS) entry which is preliminary data.</text>
</comment>
<dbReference type="GO" id="GO:0016740">
    <property type="term" value="F:transferase activity"/>
    <property type="evidence" value="ECO:0007669"/>
    <property type="project" value="UniProtKB-KW"/>
</dbReference>
<organism evidence="1 2">
    <name type="scientific">Trinickia soli</name>
    <dbReference type="NCBI Taxonomy" id="380675"/>
    <lineage>
        <taxon>Bacteria</taxon>
        <taxon>Pseudomonadati</taxon>
        <taxon>Pseudomonadota</taxon>
        <taxon>Betaproteobacteria</taxon>
        <taxon>Burkholderiales</taxon>
        <taxon>Burkholderiaceae</taxon>
        <taxon>Trinickia</taxon>
    </lineage>
</organism>
<dbReference type="Pfam" id="PF13692">
    <property type="entry name" value="Glyco_trans_1_4"/>
    <property type="match status" value="1"/>
</dbReference>
<reference evidence="1 2" key="1">
    <citation type="submission" date="2018-01" db="EMBL/GenBank/DDBJ databases">
        <title>Whole genome analyses suggest that Burkholderia sensu lato contains two further novel genera in the rhizoxinica-symbiotica group Mycetohabitans gen. nov., and Trinickia gen. nov.: implications for the evolution of diazotrophy and nodulation in the Burkholderiaceae.</title>
        <authorList>
            <person name="Estrada-de los Santos P."/>
            <person name="Palmer M."/>
            <person name="Chavez-Ramirez B."/>
            <person name="Beukes C."/>
            <person name="Steenkamp E.T."/>
            <person name="Hirsch A.M."/>
            <person name="Manyaka P."/>
            <person name="Maluk M."/>
            <person name="Lafos M."/>
            <person name="Crook M."/>
            <person name="Gross E."/>
            <person name="Simon M.F."/>
            <person name="Bueno dos Reis Junior F."/>
            <person name="Poole P.S."/>
            <person name="Venter S.N."/>
            <person name="James E.K."/>
        </authorList>
    </citation>
    <scope>NUCLEOTIDE SEQUENCE [LARGE SCALE GENOMIC DNA]</scope>
    <source>
        <strain evidence="1 2">GP25-8</strain>
    </source>
</reference>
<gene>
    <name evidence="1" type="ORF">C0Z19_05575</name>
</gene>